<dbReference type="Pfam" id="PF05223">
    <property type="entry name" value="MecA_N"/>
    <property type="match status" value="1"/>
</dbReference>
<evidence type="ECO:0000259" key="6">
    <source>
        <dbReference type="Pfam" id="PF03717"/>
    </source>
</evidence>
<dbReference type="InterPro" id="IPR012338">
    <property type="entry name" value="Beta-lactam/transpept-like"/>
</dbReference>
<protein>
    <recommendedName>
        <fullName evidence="10">Penicillin-binding protein transpeptidase</fullName>
    </recommendedName>
</protein>
<gene>
    <name evidence="8" type="ORF">I573_01508</name>
</gene>
<dbReference type="PANTHER" id="PTHR30627">
    <property type="entry name" value="PEPTIDOGLYCAN D,D-TRANSPEPTIDASE"/>
    <property type="match status" value="1"/>
</dbReference>
<dbReference type="InterPro" id="IPR050515">
    <property type="entry name" value="Beta-lactam/transpept"/>
</dbReference>
<evidence type="ECO:0000259" key="7">
    <source>
        <dbReference type="Pfam" id="PF05223"/>
    </source>
</evidence>
<comment type="subcellular location">
    <subcellularLocation>
        <location evidence="1">Cell membrane</location>
        <topology evidence="1">Single-pass membrane protein</topology>
    </subcellularLocation>
</comment>
<evidence type="ECO:0000313" key="9">
    <source>
        <dbReference type="Proteomes" id="UP000015961"/>
    </source>
</evidence>
<dbReference type="GO" id="GO:0008658">
    <property type="term" value="F:penicillin binding"/>
    <property type="evidence" value="ECO:0007669"/>
    <property type="project" value="InterPro"/>
</dbReference>
<evidence type="ECO:0000256" key="3">
    <source>
        <dbReference type="ARBA" id="ARBA00023136"/>
    </source>
</evidence>
<comment type="similarity">
    <text evidence="2">Belongs to the transpeptidase family.</text>
</comment>
<dbReference type="Gene3D" id="3.40.710.10">
    <property type="entry name" value="DD-peptidase/beta-lactamase superfamily"/>
    <property type="match status" value="1"/>
</dbReference>
<proteinExistence type="inferred from homology"/>
<dbReference type="EMBL" id="ASWO01000005">
    <property type="protein sequence ID" value="EOT83783.1"/>
    <property type="molecule type" value="Genomic_DNA"/>
</dbReference>
<keyword evidence="4" id="KW-0812">Transmembrane</keyword>
<evidence type="ECO:0000256" key="2">
    <source>
        <dbReference type="ARBA" id="ARBA00007171"/>
    </source>
</evidence>
<dbReference type="InterPro" id="IPR032710">
    <property type="entry name" value="NTF2-like_dom_sf"/>
</dbReference>
<feature type="domain" description="NTF2-like N-terminal transpeptidase" evidence="7">
    <location>
        <begin position="34"/>
        <end position="146"/>
    </location>
</feature>
<dbReference type="PANTHER" id="PTHR30627:SF25">
    <property type="entry name" value="PENICILLIN-BINDING PROTEIN 3"/>
    <property type="match status" value="1"/>
</dbReference>
<keyword evidence="4" id="KW-1133">Transmembrane helix</keyword>
<dbReference type="SUPFAM" id="SSF56601">
    <property type="entry name" value="beta-lactamase/transpeptidase-like"/>
    <property type="match status" value="1"/>
</dbReference>
<evidence type="ECO:0000256" key="4">
    <source>
        <dbReference type="SAM" id="Phobius"/>
    </source>
</evidence>
<keyword evidence="9" id="KW-1185">Reference proteome</keyword>
<feature type="domain" description="Penicillin-binding protein dimerisation" evidence="6">
    <location>
        <begin position="153"/>
        <end position="310"/>
    </location>
</feature>
<dbReference type="Gene3D" id="3.10.450.100">
    <property type="entry name" value="NTF2-like, domain 1"/>
    <property type="match status" value="1"/>
</dbReference>
<dbReference type="AlphaFoldDB" id="S0P4N8"/>
<dbReference type="Gene3D" id="3.90.1310.10">
    <property type="entry name" value="Penicillin-binding protein 2a (Domain 2)"/>
    <property type="match status" value="1"/>
</dbReference>
<dbReference type="GO" id="GO:0046677">
    <property type="term" value="P:response to antibiotic"/>
    <property type="evidence" value="ECO:0007669"/>
    <property type="project" value="InterPro"/>
</dbReference>
<evidence type="ECO:0000313" key="8">
    <source>
        <dbReference type="EMBL" id="EOT83783.1"/>
    </source>
</evidence>
<accession>S0P4N8</accession>
<name>S0P4N8_9ENTE</name>
<dbReference type="eggNOG" id="COG0768">
    <property type="taxonomic scope" value="Bacteria"/>
</dbReference>
<dbReference type="Pfam" id="PF03717">
    <property type="entry name" value="PBP_dimer"/>
    <property type="match status" value="1"/>
</dbReference>
<dbReference type="Proteomes" id="UP000015961">
    <property type="component" value="Unassembled WGS sequence"/>
</dbReference>
<reference evidence="8 9" key="1">
    <citation type="submission" date="2013-03" db="EMBL/GenBank/DDBJ databases">
        <title>The Genome Sequence of Enterococcus sulfureus ATCC_49903 (PacBio/Illumina hybrid assembly).</title>
        <authorList>
            <consortium name="The Broad Institute Genomics Platform"/>
            <consortium name="The Broad Institute Genome Sequencing Center for Infectious Disease"/>
            <person name="Earl A."/>
            <person name="Russ C."/>
            <person name="Gilmore M."/>
            <person name="Surin D."/>
            <person name="Walker B."/>
            <person name="Young S."/>
            <person name="Zeng Q."/>
            <person name="Gargeya S."/>
            <person name="Fitzgerald M."/>
            <person name="Haas B."/>
            <person name="Abouelleil A."/>
            <person name="Allen A.W."/>
            <person name="Alvarado L."/>
            <person name="Arachchi H.M."/>
            <person name="Berlin A.M."/>
            <person name="Chapman S.B."/>
            <person name="Gainer-Dewar J."/>
            <person name="Goldberg J."/>
            <person name="Griggs A."/>
            <person name="Gujja S."/>
            <person name="Hansen M."/>
            <person name="Howarth C."/>
            <person name="Imamovic A."/>
            <person name="Ireland A."/>
            <person name="Larimer J."/>
            <person name="McCowan C."/>
            <person name="Murphy C."/>
            <person name="Pearson M."/>
            <person name="Poon T.W."/>
            <person name="Priest M."/>
            <person name="Roberts A."/>
            <person name="Saif S."/>
            <person name="Shea T."/>
            <person name="Sisk P."/>
            <person name="Sykes S."/>
            <person name="Wortman J."/>
            <person name="Nusbaum C."/>
            <person name="Birren B."/>
        </authorList>
    </citation>
    <scope>NUCLEOTIDE SEQUENCE [LARGE SCALE GENOMIC DNA]</scope>
    <source>
        <strain evidence="8 9">ATCC 49903</strain>
    </source>
</reference>
<dbReference type="InterPro" id="IPR007887">
    <property type="entry name" value="MecA_N"/>
</dbReference>
<keyword evidence="3 4" id="KW-0472">Membrane</keyword>
<dbReference type="Pfam" id="PF00905">
    <property type="entry name" value="Transpeptidase"/>
    <property type="match status" value="1"/>
</dbReference>
<dbReference type="SUPFAM" id="SSF54427">
    <property type="entry name" value="NTF2-like"/>
    <property type="match status" value="1"/>
</dbReference>
<feature type="transmembrane region" description="Helical" evidence="4">
    <location>
        <begin position="5"/>
        <end position="26"/>
    </location>
</feature>
<evidence type="ECO:0000256" key="1">
    <source>
        <dbReference type="ARBA" id="ARBA00004162"/>
    </source>
</evidence>
<dbReference type="InterPro" id="IPR001460">
    <property type="entry name" value="PCN-bd_Tpept"/>
</dbReference>
<organism evidence="8 9">
    <name type="scientific">Enterococcus sulfureus ATCC 49903</name>
    <dbReference type="NCBI Taxonomy" id="1140003"/>
    <lineage>
        <taxon>Bacteria</taxon>
        <taxon>Bacillati</taxon>
        <taxon>Bacillota</taxon>
        <taxon>Bacilli</taxon>
        <taxon>Lactobacillales</taxon>
        <taxon>Enterococcaceae</taxon>
        <taxon>Enterococcus</taxon>
    </lineage>
</organism>
<dbReference type="PATRIC" id="fig|1140003.3.peg.1129"/>
<sequence>MKTKYLVWGVAGIVVGIGLSGTVWYYQNHQAQVKATEIVTDFTNALSQQKFTELNQYVSTDSLKAEGFTKEELAKKYETIYQGIGVKEAKIKEIETKKQKKGYEVSYELTLTTALGKYTTTYQAMVDADKIQWTPALIFPDMTKDDTVSYQPISATRGQIVDRNQQGLAINDTLDQVGIIPGQLGEQKENAIAQIAALYGLTSEGINQTLAQGWVTDDAFVPLKVTKDAPNENLPGVEIRQTTGRYYPLGEAAAQLIGYTGEVTAEDLEKNPKLEAGQLIGRSGLEQTLDDTLRGQDGGEIVLLDQNQQEKKVLVKKQVTNGKDVTLTLDANAQKIAFEHLGGKKGSSVATLPKTGDLVALVSSPSYDPNKMANGISSAEYNVYAENEAKPFISRFATRYAPGSTFKTITAALGIDAKTLDPDQKIAIPSLKWQKDASWGDYQVTRVQQTDEVNLKDALMYSDNIYFAQQTLKMGEATFREGLNRFIFGETLDLPFEMKAAQISNDEQFNSEILLADTGYGQGQLLISPVEQATMYSVFANEGNLVYPRLLLDAQTKTKNEVISQEAVKIVGSDLRAVVTEPTAFGYRLNALGIDVAAKTGTAEIKQSQDDTSGTENSFLFAYDYGNHNYLTVTMFEDSQGEYTAIKQADELLSYLNQTYQ</sequence>
<evidence type="ECO:0008006" key="10">
    <source>
        <dbReference type="Google" id="ProtNLM"/>
    </source>
</evidence>
<dbReference type="RefSeq" id="WP_016185624.1">
    <property type="nucleotide sequence ID" value="NZ_ASWO01000005.1"/>
</dbReference>
<dbReference type="GO" id="GO:0005886">
    <property type="term" value="C:plasma membrane"/>
    <property type="evidence" value="ECO:0007669"/>
    <property type="project" value="UniProtKB-SubCell"/>
</dbReference>
<dbReference type="InterPro" id="IPR036138">
    <property type="entry name" value="PBP_dimer_sf"/>
</dbReference>
<dbReference type="STRING" id="1140003.OMY_01172"/>
<dbReference type="GO" id="GO:0071972">
    <property type="term" value="F:peptidoglycan L,D-transpeptidase activity"/>
    <property type="evidence" value="ECO:0007669"/>
    <property type="project" value="TreeGrafter"/>
</dbReference>
<feature type="domain" description="Penicillin-binding protein transpeptidase" evidence="5">
    <location>
        <begin position="347"/>
        <end position="653"/>
    </location>
</feature>
<evidence type="ECO:0000259" key="5">
    <source>
        <dbReference type="Pfam" id="PF00905"/>
    </source>
</evidence>
<dbReference type="Gene3D" id="3.30.1390.30">
    <property type="entry name" value="Penicillin-binding protein 2a, domain 3"/>
    <property type="match status" value="1"/>
</dbReference>
<dbReference type="SUPFAM" id="SSF56519">
    <property type="entry name" value="Penicillin binding protein dimerisation domain"/>
    <property type="match status" value="1"/>
</dbReference>
<dbReference type="OrthoDB" id="9766847at2"/>
<comment type="caution">
    <text evidence="8">The sequence shown here is derived from an EMBL/GenBank/DDBJ whole genome shotgun (WGS) entry which is preliminary data.</text>
</comment>
<dbReference type="InterPro" id="IPR005311">
    <property type="entry name" value="PBP_dimer"/>
</dbReference>
<dbReference type="GO" id="GO:0071555">
    <property type="term" value="P:cell wall organization"/>
    <property type="evidence" value="ECO:0007669"/>
    <property type="project" value="TreeGrafter"/>
</dbReference>